<keyword evidence="1" id="KW-0472">Membrane</keyword>
<reference evidence="3" key="1">
    <citation type="submission" date="2024-06" db="EMBL/GenBank/DDBJ databases">
        <title>North American crayfish harbour diverse members of the Nudiviridae.</title>
        <authorList>
            <person name="Stratton C."/>
            <person name="Bojko J."/>
        </authorList>
    </citation>
    <scope>NUCLEOTIDE SEQUENCE</scope>
    <source>
        <strain evidence="3">142H</strain>
    </source>
</reference>
<sequence>MFEYLVDKYITMSYTSQDINNAIMYSNQRILLRTINLMYDQFPHITSHIDYEIIKADSELDYYYPLEFSSKAILVKIKLNKKVCNKLSCNSSMQWSTCLSSTQASYYRIGDQPYNFERHCQPACFHLNKNITYDEVTGQEQVQMMRLDYVEKNGCIIVPPGIVWNEFPYYRSSEHFEQRVNDLPVGFNRAINDEFTYSGRNYEYNKSYCDAFFDTWDDEKKTCVTTLLNKFLYAVVGEQIIKIAKAGVQLINSGGKSDYPPLPSNLPEIPEIEPEWLLENWTTDIDNNFINPNPDFKFTEENKTIKSNIILTDFEERIKLLKYFKMKQLSISSKLRRKLENSYSIKITENEEINFIRKKNHSLQFKRNVKDSDANINISEIITALFDSLLTSSFWLDIGIGIFSDVAIDQIKLISKKIANELIPKLTATILNSTTKFFTEVLTQSIFTTIASCTSKIIIKSISTVMIKITQLLAEMASVIGWILIVVTIFDILLSFWDPLGFSNKFNAEILTEVMRNSDTSLRMQLQVATPTMNFDILSNLLLSDTDIINTCIASFNDIYSYLDSLTINSEGSRIYKGVIYNNNNPENIDSEINQNIVATKLYTSTDFFNYEKTHAIRLKYFTFGKKIIFWSFVAGSCFLLINLYVIAILCFFICFLAIFSIYINIDMINLGKYIEQIYDYNLLLPYL</sequence>
<keyword evidence="1" id="KW-0812">Transmembrane</keyword>
<keyword evidence="1" id="KW-1133">Transmembrane helix</keyword>
<name>A0AAU8GBM1_9VIRU</name>
<dbReference type="GO" id="GO:0019058">
    <property type="term" value="P:viral life cycle"/>
    <property type="evidence" value="ECO:0007669"/>
    <property type="project" value="InterPro"/>
</dbReference>
<feature type="transmembrane region" description="Helical" evidence="1">
    <location>
        <begin position="476"/>
        <end position="497"/>
    </location>
</feature>
<feature type="domain" description="Baculoviridae p74 N-terminal" evidence="2">
    <location>
        <begin position="15"/>
        <end position="299"/>
    </location>
</feature>
<proteinExistence type="predicted"/>
<accession>A0AAU8GBM1</accession>
<dbReference type="InterPro" id="IPR007663">
    <property type="entry name" value="Baculo_p74"/>
</dbReference>
<organism evidence="3">
    <name type="scientific">Faxonius propinquus nudivirus</name>
    <dbReference type="NCBI Taxonomy" id="3139431"/>
    <lineage>
        <taxon>Viruses</taxon>
        <taxon>Viruses incertae sedis</taxon>
        <taxon>Naldaviricetes</taxon>
        <taxon>Lefavirales</taxon>
        <taxon>Nudiviridae</taxon>
    </lineage>
</organism>
<evidence type="ECO:0000313" key="3">
    <source>
        <dbReference type="EMBL" id="XCH39308.1"/>
    </source>
</evidence>
<dbReference type="Pfam" id="PF08404">
    <property type="entry name" value="Baculo_p74_N"/>
    <property type="match status" value="1"/>
</dbReference>
<evidence type="ECO:0000259" key="2">
    <source>
        <dbReference type="Pfam" id="PF08404"/>
    </source>
</evidence>
<dbReference type="Pfam" id="PF04583">
    <property type="entry name" value="Baculo_p74"/>
    <property type="match status" value="1"/>
</dbReference>
<protein>
    <recommendedName>
        <fullName evidence="2">Baculoviridae p74 N-terminal domain-containing protein</fullName>
    </recommendedName>
</protein>
<dbReference type="EMBL" id="PP955094">
    <property type="protein sequence ID" value="XCH39308.1"/>
    <property type="molecule type" value="Genomic_DNA"/>
</dbReference>
<dbReference type="InterPro" id="IPR013613">
    <property type="entry name" value="Baculo_p74_N"/>
</dbReference>
<feature type="transmembrane region" description="Helical" evidence="1">
    <location>
        <begin position="628"/>
        <end position="660"/>
    </location>
</feature>
<evidence type="ECO:0000256" key="1">
    <source>
        <dbReference type="SAM" id="Phobius"/>
    </source>
</evidence>
<gene>
    <name evidence="3" type="ORF">FpNV_063</name>
</gene>